<name>A0ABQ3GM91_9MICC</name>
<dbReference type="PANTHER" id="PTHR45947">
    <property type="entry name" value="SULFOQUINOVOSYL TRANSFERASE SQD2"/>
    <property type="match status" value="1"/>
</dbReference>
<protein>
    <recommendedName>
        <fullName evidence="1">D-inositol 3-phosphate glycosyltransferase</fullName>
    </recommendedName>
</protein>
<reference evidence="7" key="1">
    <citation type="journal article" date="2019" name="Int. J. Syst. Evol. Microbiol.">
        <title>The Global Catalogue of Microorganisms (GCM) 10K type strain sequencing project: providing services to taxonomists for standard genome sequencing and annotation.</title>
        <authorList>
            <consortium name="The Broad Institute Genomics Platform"/>
            <consortium name="The Broad Institute Genome Sequencing Center for Infectious Disease"/>
            <person name="Wu L."/>
            <person name="Ma J."/>
        </authorList>
    </citation>
    <scope>NUCLEOTIDE SEQUENCE [LARGE SCALE GENOMIC DNA]</scope>
    <source>
        <strain evidence="7">KCTC 19466</strain>
    </source>
</reference>
<feature type="domain" description="Glycosyl transferase family 1" evidence="4">
    <location>
        <begin position="323"/>
        <end position="494"/>
    </location>
</feature>
<dbReference type="PANTHER" id="PTHR45947:SF3">
    <property type="entry name" value="SULFOQUINOVOSYL TRANSFERASE SQD2"/>
    <property type="match status" value="1"/>
</dbReference>
<keyword evidence="7" id="KW-1185">Reference proteome</keyword>
<accession>A0ABQ3GM91</accession>
<evidence type="ECO:0000256" key="3">
    <source>
        <dbReference type="ARBA" id="ARBA00022679"/>
    </source>
</evidence>
<dbReference type="Gene3D" id="3.40.50.2000">
    <property type="entry name" value="Glycogen Phosphorylase B"/>
    <property type="match status" value="2"/>
</dbReference>
<organism evidence="6 7">
    <name type="scientific">Zhihengliuella salsuginis</name>
    <dbReference type="NCBI Taxonomy" id="578222"/>
    <lineage>
        <taxon>Bacteria</taxon>
        <taxon>Bacillati</taxon>
        <taxon>Actinomycetota</taxon>
        <taxon>Actinomycetes</taxon>
        <taxon>Micrococcales</taxon>
        <taxon>Micrococcaceae</taxon>
        <taxon>Zhihengliuella</taxon>
    </lineage>
</organism>
<evidence type="ECO:0000313" key="6">
    <source>
        <dbReference type="EMBL" id="GHD11661.1"/>
    </source>
</evidence>
<feature type="domain" description="Glycosyltransferase subfamily 4-like N-terminal" evidence="5">
    <location>
        <begin position="133"/>
        <end position="308"/>
    </location>
</feature>
<proteinExistence type="predicted"/>
<dbReference type="Pfam" id="PF00534">
    <property type="entry name" value="Glycos_transf_1"/>
    <property type="match status" value="1"/>
</dbReference>
<dbReference type="Proteomes" id="UP000642819">
    <property type="component" value="Unassembled WGS sequence"/>
</dbReference>
<gene>
    <name evidence="6" type="ORF">GCM10008096_26300</name>
</gene>
<evidence type="ECO:0000256" key="2">
    <source>
        <dbReference type="ARBA" id="ARBA00022676"/>
    </source>
</evidence>
<dbReference type="InterPro" id="IPR001296">
    <property type="entry name" value="Glyco_trans_1"/>
</dbReference>
<dbReference type="InterPro" id="IPR050194">
    <property type="entry name" value="Glycosyltransferase_grp1"/>
</dbReference>
<dbReference type="Pfam" id="PF13579">
    <property type="entry name" value="Glyco_trans_4_4"/>
    <property type="match status" value="1"/>
</dbReference>
<dbReference type="SUPFAM" id="SSF53756">
    <property type="entry name" value="UDP-Glycosyltransferase/glycogen phosphorylase"/>
    <property type="match status" value="1"/>
</dbReference>
<keyword evidence="3" id="KW-0808">Transferase</keyword>
<evidence type="ECO:0000259" key="5">
    <source>
        <dbReference type="Pfam" id="PF13579"/>
    </source>
</evidence>
<evidence type="ECO:0000256" key="1">
    <source>
        <dbReference type="ARBA" id="ARBA00021292"/>
    </source>
</evidence>
<evidence type="ECO:0000313" key="7">
    <source>
        <dbReference type="Proteomes" id="UP000642819"/>
    </source>
</evidence>
<dbReference type="EMBL" id="BMXK01000012">
    <property type="protein sequence ID" value="GHD11661.1"/>
    <property type="molecule type" value="Genomic_DNA"/>
</dbReference>
<sequence>MVSLLAGNADEIAHRLRTALAKGPRGAKARNLANIALAADQPQIAGIFAARMDDVEGRDLTLAKLEFYNGHTTAAIQRLNPTSRRLSRLRDRYAAERDVFGDWAPSVAPVDDYTPRDQVVLHLLTNSLPYTATGYTRRSQSFLKAQAEEGWEVHAVTRLGYPESLGFVQAPRKQRIDDVTYHRLVVKGAVPNLRDRLQAETERLLDLVRVLKPEVLHTTTHFVNGLVVRAVAEAVGVPWVYEVRGQLADTWASKRGPEAVSSERYKRFNIREGEVMRDADLVLTLGASMRDRIVEYGVPRERIRLVPNAVGADFLSTPTSARQAKAKLGIDPDKLYIGTVSSLVAYEGIDDLLTAYSLLRRRRDDVRLLIVGSGAAMQELRLHAAEVGLDPADIFVGRVSTSDAVRYHGALDIFVVPRKDFAVTRSVTPLKPVEAMASCRPVVASDLPALRETVDDGINGLLVPAEDPEALARAIDRLADNAELRERMGFTGRKFVLSTRTWKRNAELCVDLYATLRHHQESS</sequence>
<evidence type="ECO:0000259" key="4">
    <source>
        <dbReference type="Pfam" id="PF00534"/>
    </source>
</evidence>
<dbReference type="CDD" id="cd03801">
    <property type="entry name" value="GT4_PimA-like"/>
    <property type="match status" value="1"/>
</dbReference>
<keyword evidence="2" id="KW-0328">Glycosyltransferase</keyword>
<comment type="caution">
    <text evidence="6">The sequence shown here is derived from an EMBL/GenBank/DDBJ whole genome shotgun (WGS) entry which is preliminary data.</text>
</comment>
<dbReference type="InterPro" id="IPR028098">
    <property type="entry name" value="Glyco_trans_4-like_N"/>
</dbReference>